<evidence type="ECO:0000256" key="3">
    <source>
        <dbReference type="ARBA" id="ARBA00022723"/>
    </source>
</evidence>
<proteinExistence type="predicted"/>
<keyword evidence="8" id="KW-0812">Transmembrane</keyword>
<dbReference type="InterPro" id="IPR007059">
    <property type="entry name" value="DmsC"/>
</dbReference>
<dbReference type="PANTHER" id="PTHR43545:SF6">
    <property type="entry name" value="FORMATE DEHYDROGENASE, NITRATE-INDUCIBLE, IRON-SULFUR SUBUNIT"/>
    <property type="match status" value="1"/>
</dbReference>
<dbReference type="InterPro" id="IPR017900">
    <property type="entry name" value="4Fe4S_Fe_S_CS"/>
</dbReference>
<feature type="transmembrane region" description="Helical" evidence="8">
    <location>
        <begin position="339"/>
        <end position="360"/>
    </location>
</feature>
<keyword evidence="3" id="KW-0479">Metal-binding</keyword>
<evidence type="ECO:0000256" key="5">
    <source>
        <dbReference type="ARBA" id="ARBA00023004"/>
    </source>
</evidence>
<keyword evidence="8" id="KW-1133">Transmembrane helix</keyword>
<evidence type="ECO:0000313" key="10">
    <source>
        <dbReference type="EMBL" id="EKK02687.1"/>
    </source>
</evidence>
<feature type="transmembrane region" description="Helical" evidence="8">
    <location>
        <begin position="381"/>
        <end position="400"/>
    </location>
</feature>
<keyword evidence="5" id="KW-0408">Iron</keyword>
<name>K5D7F4_RHOBT</name>
<dbReference type="PROSITE" id="PS51379">
    <property type="entry name" value="4FE4S_FER_2"/>
    <property type="match status" value="2"/>
</dbReference>
<gene>
    <name evidence="10" type="ORF">RBSH_02040</name>
</gene>
<dbReference type="GO" id="GO:0016020">
    <property type="term" value="C:membrane"/>
    <property type="evidence" value="ECO:0007669"/>
    <property type="project" value="InterPro"/>
</dbReference>
<dbReference type="GO" id="GO:0051539">
    <property type="term" value="F:4 iron, 4 sulfur cluster binding"/>
    <property type="evidence" value="ECO:0007669"/>
    <property type="project" value="UniProtKB-KW"/>
</dbReference>
<evidence type="ECO:0000256" key="2">
    <source>
        <dbReference type="ARBA" id="ARBA00022485"/>
    </source>
</evidence>
<keyword evidence="6" id="KW-0411">Iron-sulfur</keyword>
<dbReference type="PATRIC" id="fig|993517.3.peg.2208"/>
<comment type="caution">
    <text evidence="10">The sequence shown here is derived from an EMBL/GenBank/DDBJ whole genome shotgun (WGS) entry which is preliminary data.</text>
</comment>
<dbReference type="InterPro" id="IPR017896">
    <property type="entry name" value="4Fe4S_Fe-S-bd"/>
</dbReference>
<feature type="region of interest" description="Disordered" evidence="7">
    <location>
        <begin position="596"/>
        <end position="643"/>
    </location>
</feature>
<organism evidence="10 11">
    <name type="scientific">Rhodopirellula baltica SH28</name>
    <dbReference type="NCBI Taxonomy" id="993517"/>
    <lineage>
        <taxon>Bacteria</taxon>
        <taxon>Pseudomonadati</taxon>
        <taxon>Planctomycetota</taxon>
        <taxon>Planctomycetia</taxon>
        <taxon>Pirellulales</taxon>
        <taxon>Pirellulaceae</taxon>
        <taxon>Rhodopirellula</taxon>
    </lineage>
</organism>
<sequence length="643" mass="69427">MSSLLPTEPNFAHPDGAAPGVVSSPGLPIEGQGDSFDLVSLLLQEQQTLTAVEDFAAAHDSGTAENNVADQPAQARYYSKLMPASPPGPGQQFAFDVNLDTCSGCKACVVACHTMNGLDETESWRRVGTLVIGETEPEAETIPAAIGVQHVTTACHHCEDPGCLNGCPVKAYDKDPETGIVRHLDDQCIGCKYCTMMCPYEVPKYSKRLGIVRKCDMCHQRLSVGEAPACVQSCPNEAIAIRVIDQQCQEVSDDERLVAGAPLSSITRPTTVFRSNDPTKRFQGVAQDNGIDEPAEDHWPLVGLLIATQVGVGMLLTERVLAAIGWLAGSPMPTETTRWTATVALMVSMIGMNLAPLHLGQPLRSWRIFLGLRTSWLSREAVLLGKFVGVLTMAVVAMWLPAVSEYLPDWVSIPAWVPGMVLLGAIVFGVAGLFSSAMIYIATKRVLWRFDRTMIRFMGTAVVGGVAASAAVIAATSDRSNSVTVLLGLATFALIAKLVWEQSILLRSEPGSSNDQWDRRSQRLVRHHLSKWSLSRLALGYAGLALLVVSSALAIAGSSMLLTVFAAAATMLLVAGETTERLIYFSSVVHDRMPGPSDEYLNQRQSERRRQDISVTDLVATTHRADDSRVGSASRRPWTGDDP</sequence>
<dbReference type="Pfam" id="PF13247">
    <property type="entry name" value="Fer4_11"/>
    <property type="match status" value="1"/>
</dbReference>
<dbReference type="AlphaFoldDB" id="K5D7F4"/>
<dbReference type="Gene3D" id="3.30.70.20">
    <property type="match status" value="2"/>
</dbReference>
<feature type="transmembrane region" description="Helical" evidence="8">
    <location>
        <begin position="454"/>
        <end position="476"/>
    </location>
</feature>
<dbReference type="Proteomes" id="UP000007993">
    <property type="component" value="Unassembled WGS sequence"/>
</dbReference>
<dbReference type="Pfam" id="PF04976">
    <property type="entry name" value="DmsC"/>
    <property type="match status" value="1"/>
</dbReference>
<dbReference type="EMBL" id="AMCW01000051">
    <property type="protein sequence ID" value="EKK02687.1"/>
    <property type="molecule type" value="Genomic_DNA"/>
</dbReference>
<feature type="transmembrane region" description="Helical" evidence="8">
    <location>
        <begin position="420"/>
        <end position="442"/>
    </location>
</feature>
<dbReference type="CDD" id="cd16371">
    <property type="entry name" value="DMSOR_beta_like"/>
    <property type="match status" value="1"/>
</dbReference>
<evidence type="ECO:0000256" key="1">
    <source>
        <dbReference type="ARBA" id="ARBA00004196"/>
    </source>
</evidence>
<feature type="transmembrane region" description="Helical" evidence="8">
    <location>
        <begin position="482"/>
        <end position="500"/>
    </location>
</feature>
<evidence type="ECO:0000259" key="9">
    <source>
        <dbReference type="PROSITE" id="PS51379"/>
    </source>
</evidence>
<keyword evidence="2" id="KW-0004">4Fe-4S</keyword>
<dbReference type="PANTHER" id="PTHR43545">
    <property type="entry name" value="FORMATE DEHYDROGENASE, NITRATE-INDUCIBLE, IRON-SULFUR SUBUNIT"/>
    <property type="match status" value="1"/>
</dbReference>
<feature type="transmembrane region" description="Helical" evidence="8">
    <location>
        <begin position="555"/>
        <end position="575"/>
    </location>
</feature>
<dbReference type="SUPFAM" id="SSF54862">
    <property type="entry name" value="4Fe-4S ferredoxins"/>
    <property type="match status" value="1"/>
</dbReference>
<dbReference type="GO" id="GO:0019645">
    <property type="term" value="P:anaerobic electron transport chain"/>
    <property type="evidence" value="ECO:0007669"/>
    <property type="project" value="InterPro"/>
</dbReference>
<evidence type="ECO:0000256" key="6">
    <source>
        <dbReference type="ARBA" id="ARBA00023014"/>
    </source>
</evidence>
<protein>
    <submittedName>
        <fullName evidence="10">Molybdopterin oxidoreductase, iron sulfur subunit</fullName>
    </submittedName>
</protein>
<accession>K5D7F4</accession>
<dbReference type="GO" id="GO:0030313">
    <property type="term" value="C:cell envelope"/>
    <property type="evidence" value="ECO:0007669"/>
    <property type="project" value="UniProtKB-SubCell"/>
</dbReference>
<evidence type="ECO:0000256" key="7">
    <source>
        <dbReference type="SAM" id="MobiDB-lite"/>
    </source>
</evidence>
<keyword evidence="4" id="KW-0677">Repeat</keyword>
<feature type="domain" description="4Fe-4S ferredoxin-type" evidence="9">
    <location>
        <begin position="93"/>
        <end position="123"/>
    </location>
</feature>
<keyword evidence="8" id="KW-0472">Membrane</keyword>
<evidence type="ECO:0000313" key="11">
    <source>
        <dbReference type="Proteomes" id="UP000007993"/>
    </source>
</evidence>
<dbReference type="GO" id="GO:0046872">
    <property type="term" value="F:metal ion binding"/>
    <property type="evidence" value="ECO:0007669"/>
    <property type="project" value="UniProtKB-KW"/>
</dbReference>
<comment type="subcellular location">
    <subcellularLocation>
        <location evidence="1">Cell envelope</location>
    </subcellularLocation>
</comment>
<evidence type="ECO:0000256" key="8">
    <source>
        <dbReference type="SAM" id="Phobius"/>
    </source>
</evidence>
<feature type="transmembrane region" description="Helical" evidence="8">
    <location>
        <begin position="529"/>
        <end position="549"/>
    </location>
</feature>
<reference evidence="10 11" key="1">
    <citation type="journal article" date="2013" name="Mar. Genomics">
        <title>Expression of sulfatases in Rhodopirellula baltica and the diversity of sulfatases in the genus Rhodopirellula.</title>
        <authorList>
            <person name="Wegner C.E."/>
            <person name="Richter-Heitmann T."/>
            <person name="Klindworth A."/>
            <person name="Klockow C."/>
            <person name="Richter M."/>
            <person name="Achstetter T."/>
            <person name="Glockner F.O."/>
            <person name="Harder J."/>
        </authorList>
    </citation>
    <scope>NUCLEOTIDE SEQUENCE [LARGE SCALE GENOMIC DNA]</scope>
    <source>
        <strain evidence="10 11">SH28</strain>
    </source>
</reference>
<evidence type="ECO:0000256" key="4">
    <source>
        <dbReference type="ARBA" id="ARBA00022737"/>
    </source>
</evidence>
<dbReference type="InterPro" id="IPR051555">
    <property type="entry name" value="FDH_Electron_Transfer_Unit"/>
</dbReference>
<dbReference type="RefSeq" id="WP_007331863.1">
    <property type="nucleotide sequence ID" value="NZ_AMCW01000051.1"/>
</dbReference>
<dbReference type="PROSITE" id="PS00198">
    <property type="entry name" value="4FE4S_FER_1"/>
    <property type="match status" value="1"/>
</dbReference>
<feature type="domain" description="4Fe-4S ferredoxin-type" evidence="9">
    <location>
        <begin position="179"/>
        <end position="208"/>
    </location>
</feature>